<accession>A0A124SIB6</accession>
<feature type="domain" description="RecA family profile 1" evidence="8">
    <location>
        <begin position="84"/>
        <end position="226"/>
    </location>
</feature>
<name>A0A124SIB6_CYNCS</name>
<dbReference type="InterPro" id="IPR049261">
    <property type="entry name" value="RecA-like_C"/>
</dbReference>
<organism evidence="10 11">
    <name type="scientific">Cynara cardunculus var. scolymus</name>
    <name type="common">Globe artichoke</name>
    <name type="synonym">Cynara scolymus</name>
    <dbReference type="NCBI Taxonomy" id="59895"/>
    <lineage>
        <taxon>Eukaryota</taxon>
        <taxon>Viridiplantae</taxon>
        <taxon>Streptophyta</taxon>
        <taxon>Embryophyta</taxon>
        <taxon>Tracheophyta</taxon>
        <taxon>Spermatophyta</taxon>
        <taxon>Magnoliopsida</taxon>
        <taxon>eudicotyledons</taxon>
        <taxon>Gunneridae</taxon>
        <taxon>Pentapetalae</taxon>
        <taxon>asterids</taxon>
        <taxon>campanulids</taxon>
        <taxon>Asterales</taxon>
        <taxon>Asteraceae</taxon>
        <taxon>Carduoideae</taxon>
        <taxon>Cardueae</taxon>
        <taxon>Carduinae</taxon>
        <taxon>Cynara</taxon>
    </lineage>
</organism>
<dbReference type="NCBIfam" id="TIGR02012">
    <property type="entry name" value="tigrfam_recA"/>
    <property type="match status" value="1"/>
</dbReference>
<dbReference type="GO" id="GO:0003697">
    <property type="term" value="F:single-stranded DNA binding"/>
    <property type="evidence" value="ECO:0007669"/>
    <property type="project" value="InterPro"/>
</dbReference>
<evidence type="ECO:0000256" key="7">
    <source>
        <dbReference type="SAM" id="MobiDB-lite"/>
    </source>
</evidence>
<feature type="region of interest" description="Disordered" evidence="7">
    <location>
        <begin position="362"/>
        <end position="389"/>
    </location>
</feature>
<evidence type="ECO:0000256" key="2">
    <source>
        <dbReference type="ARBA" id="ARBA00022741"/>
    </source>
</evidence>
<dbReference type="InterPro" id="IPR020584">
    <property type="entry name" value="DNA_recomb/repair_RecA_CS"/>
</dbReference>
<dbReference type="CDD" id="cd00983">
    <property type="entry name" value="RecA"/>
    <property type="match status" value="1"/>
</dbReference>
<evidence type="ECO:0000256" key="4">
    <source>
        <dbReference type="ARBA" id="ARBA00023125"/>
    </source>
</evidence>
<dbReference type="SUPFAM" id="SSF52540">
    <property type="entry name" value="P-loop containing nucleoside triphosphate hydrolases"/>
    <property type="match status" value="1"/>
</dbReference>
<dbReference type="PRINTS" id="PR00142">
    <property type="entry name" value="RECA"/>
</dbReference>
<reference evidence="10 11" key="1">
    <citation type="journal article" date="2016" name="Sci. Rep.">
        <title>The genome sequence of the outbreeding globe artichoke constructed de novo incorporating a phase-aware low-pass sequencing strategy of F1 progeny.</title>
        <authorList>
            <person name="Scaglione D."/>
            <person name="Reyes-Chin-Wo S."/>
            <person name="Acquadro A."/>
            <person name="Froenicke L."/>
            <person name="Portis E."/>
            <person name="Beitel C."/>
            <person name="Tirone M."/>
            <person name="Mauro R."/>
            <person name="Lo Monaco A."/>
            <person name="Mauromicale G."/>
            <person name="Faccioli P."/>
            <person name="Cattivelli L."/>
            <person name="Rieseberg L."/>
            <person name="Michelmore R."/>
            <person name="Lanteri S."/>
        </authorList>
    </citation>
    <scope>NUCLEOTIDE SEQUENCE [LARGE SCALE GENOMIC DNA]</scope>
    <source>
        <strain evidence="10">2C</strain>
    </source>
</reference>
<dbReference type="InterPro" id="IPR027417">
    <property type="entry name" value="P-loop_NTPase"/>
</dbReference>
<evidence type="ECO:0000256" key="6">
    <source>
        <dbReference type="RuleBase" id="RU003422"/>
    </source>
</evidence>
<dbReference type="PROSITE" id="PS50162">
    <property type="entry name" value="RECA_2"/>
    <property type="match status" value="1"/>
</dbReference>
<dbReference type="GO" id="GO:0006310">
    <property type="term" value="P:DNA recombination"/>
    <property type="evidence" value="ECO:0007669"/>
    <property type="project" value="UniProtKB-KW"/>
</dbReference>
<sequence>MARLLRNVSILKRSTPKRCLLGSSSQISSFSTKGKKKSRSDGSDSGEENMSKKDIALKQAIDQINTSHGKGSIMFLGQCASPRQVPVVSTGSFALDIALGVGGFPKGRVVEIYGPEASGKTTLALHVIAEAQKQGGYCVFVDAEHALDPSLAEAIGVNTKDLLLSQPDSGEQALSLVAALVPKSELDGEMGDAHMAMQARLMSQALRKLSHSLSLSQTILIFINQVRSKLQTFGFGAPSEVTCGGNALKFYASIRLNIRRIGLVKKGEETLGSQILVKIMKNKLAPPYRTAQFELEFGKGICRESELIELGLKHKFIMKAGAYYSMGDMKFCGKDAFKRYLAENLTIRDELETKLREKLIEGPKMEKDAETTDAEDIVSTDEEVTAVEA</sequence>
<dbReference type="Gramene" id="KVI12181">
    <property type="protein sequence ID" value="KVI12181"/>
    <property type="gene ID" value="Ccrd_009349"/>
</dbReference>
<dbReference type="Proteomes" id="UP000243975">
    <property type="component" value="Unassembled WGS sequence"/>
</dbReference>
<gene>
    <name evidence="10" type="ORF">Ccrd_009349</name>
</gene>
<dbReference type="GO" id="GO:0006281">
    <property type="term" value="P:DNA repair"/>
    <property type="evidence" value="ECO:0007669"/>
    <property type="project" value="InterPro"/>
</dbReference>
<dbReference type="PANTHER" id="PTHR45900">
    <property type="entry name" value="RECA"/>
    <property type="match status" value="1"/>
</dbReference>
<dbReference type="PROSITE" id="PS50163">
    <property type="entry name" value="RECA_3"/>
    <property type="match status" value="1"/>
</dbReference>
<dbReference type="SUPFAM" id="SSF54752">
    <property type="entry name" value="RecA protein, C-terminal domain"/>
    <property type="match status" value="1"/>
</dbReference>
<comment type="caution">
    <text evidence="10">The sequence shown here is derived from an EMBL/GenBank/DDBJ whole genome shotgun (WGS) entry which is preliminary data.</text>
</comment>
<keyword evidence="11" id="KW-1185">Reference proteome</keyword>
<keyword evidence="5" id="KW-0233">DNA recombination</keyword>
<dbReference type="InterPro" id="IPR023400">
    <property type="entry name" value="RecA_C_sf"/>
</dbReference>
<dbReference type="OMA" id="DSKMGLH"/>
<dbReference type="STRING" id="59895.A0A124SIB6"/>
<feature type="domain" description="RecA family profile 2" evidence="9">
    <location>
        <begin position="235"/>
        <end position="306"/>
    </location>
</feature>
<protein>
    <submittedName>
        <fullName evidence="10">DNA recombination and repair protein RecA</fullName>
    </submittedName>
</protein>
<evidence type="ECO:0000256" key="5">
    <source>
        <dbReference type="ARBA" id="ARBA00023172"/>
    </source>
</evidence>
<dbReference type="InterPro" id="IPR013765">
    <property type="entry name" value="DNA_recomb/repair_RecA"/>
</dbReference>
<dbReference type="InterPro" id="IPR020588">
    <property type="entry name" value="RecA_ATP-bd"/>
</dbReference>
<evidence type="ECO:0000256" key="1">
    <source>
        <dbReference type="ARBA" id="ARBA00009391"/>
    </source>
</evidence>
<evidence type="ECO:0000259" key="9">
    <source>
        <dbReference type="PROSITE" id="PS50163"/>
    </source>
</evidence>
<evidence type="ECO:0000313" key="11">
    <source>
        <dbReference type="Proteomes" id="UP000243975"/>
    </source>
</evidence>
<dbReference type="InterPro" id="IPR049428">
    <property type="entry name" value="RecA-like_N"/>
</dbReference>
<evidence type="ECO:0000259" key="8">
    <source>
        <dbReference type="PROSITE" id="PS50162"/>
    </source>
</evidence>
<evidence type="ECO:0000313" key="10">
    <source>
        <dbReference type="EMBL" id="KVI12181.1"/>
    </source>
</evidence>
<dbReference type="InterPro" id="IPR020587">
    <property type="entry name" value="RecA_monomer-monomer_interface"/>
</dbReference>
<keyword evidence="3 6" id="KW-0067">ATP-binding</keyword>
<feature type="region of interest" description="Disordered" evidence="7">
    <location>
        <begin position="25"/>
        <end position="50"/>
    </location>
</feature>
<dbReference type="EMBL" id="LEKV01000010">
    <property type="protein sequence ID" value="KVI12181.1"/>
    <property type="molecule type" value="Genomic_DNA"/>
</dbReference>
<keyword evidence="2 6" id="KW-0547">Nucleotide-binding</keyword>
<dbReference type="AlphaFoldDB" id="A0A124SIB6"/>
<dbReference type="Pfam" id="PF00154">
    <property type="entry name" value="RecA_N"/>
    <property type="match status" value="2"/>
</dbReference>
<evidence type="ECO:0000256" key="3">
    <source>
        <dbReference type="ARBA" id="ARBA00022840"/>
    </source>
</evidence>
<feature type="compositionally biased region" description="Acidic residues" evidence="7">
    <location>
        <begin position="371"/>
        <end position="389"/>
    </location>
</feature>
<dbReference type="PANTHER" id="PTHR45900:SF6">
    <property type="entry name" value="DNA REPAIR PROTEIN RECA HOMOLOG 3, MITOCHONDRIAL-RELATED"/>
    <property type="match status" value="1"/>
</dbReference>
<dbReference type="Pfam" id="PF21096">
    <property type="entry name" value="RecA_C"/>
    <property type="match status" value="1"/>
</dbReference>
<keyword evidence="4" id="KW-0238">DNA-binding</keyword>
<dbReference type="GO" id="GO:0140664">
    <property type="term" value="F:ATP-dependent DNA damage sensor activity"/>
    <property type="evidence" value="ECO:0007669"/>
    <property type="project" value="InterPro"/>
</dbReference>
<dbReference type="GO" id="GO:0005524">
    <property type="term" value="F:ATP binding"/>
    <property type="evidence" value="ECO:0007669"/>
    <property type="project" value="UniProtKB-KW"/>
</dbReference>
<dbReference type="Gene3D" id="3.40.50.300">
    <property type="entry name" value="P-loop containing nucleotide triphosphate hydrolases"/>
    <property type="match status" value="1"/>
</dbReference>
<dbReference type="PROSITE" id="PS00321">
    <property type="entry name" value="RECA_1"/>
    <property type="match status" value="1"/>
</dbReference>
<comment type="similarity">
    <text evidence="1 6">Belongs to the RecA family.</text>
</comment>
<proteinExistence type="inferred from homology"/>